<reference evidence="2 3" key="1">
    <citation type="submission" date="2015-02" db="EMBL/GenBank/DDBJ databases">
        <title>Draft genome of a novel marine cyanobacterium (Chroococcales) isolated from South Atlantic Ocean.</title>
        <authorList>
            <person name="Rigonato J."/>
            <person name="Alvarenga D.O."/>
            <person name="Branco L.H."/>
            <person name="Varani A.M."/>
            <person name="Brandini F.P."/>
            <person name="Fiore M.F."/>
        </authorList>
    </citation>
    <scope>NUCLEOTIDE SEQUENCE [LARGE SCALE GENOMIC DNA]</scope>
    <source>
        <strain evidence="2 3">CENA595</strain>
    </source>
</reference>
<feature type="transmembrane region" description="Helical" evidence="1">
    <location>
        <begin position="67"/>
        <end position="91"/>
    </location>
</feature>
<feature type="transmembrane region" description="Helical" evidence="1">
    <location>
        <begin position="98"/>
        <end position="120"/>
    </location>
</feature>
<proteinExistence type="predicted"/>
<evidence type="ECO:0000313" key="2">
    <source>
        <dbReference type="EMBL" id="KJH70544.1"/>
    </source>
</evidence>
<dbReference type="STRING" id="1618023.UH38_17395"/>
<dbReference type="RefSeq" id="WP_045055958.1">
    <property type="nucleotide sequence ID" value="NZ_CAWMDP010000008.1"/>
</dbReference>
<dbReference type="PATRIC" id="fig|1618023.3.peg.548"/>
<dbReference type="EMBL" id="JYON01000021">
    <property type="protein sequence ID" value="KJH70544.1"/>
    <property type="molecule type" value="Genomic_DNA"/>
</dbReference>
<dbReference type="Pfam" id="PF04020">
    <property type="entry name" value="Phage_holin_4_2"/>
    <property type="match status" value="1"/>
</dbReference>
<dbReference type="PANTHER" id="PTHR37309:SF1">
    <property type="entry name" value="SLR0284 PROTEIN"/>
    <property type="match status" value="1"/>
</dbReference>
<keyword evidence="1" id="KW-0472">Membrane</keyword>
<feature type="transmembrane region" description="Helical" evidence="1">
    <location>
        <begin position="6"/>
        <end position="25"/>
    </location>
</feature>
<name>A0A0D8ZPV1_9CYAN</name>
<dbReference type="InterPro" id="IPR007165">
    <property type="entry name" value="Phage_holin_4_2"/>
</dbReference>
<gene>
    <name evidence="2" type="ORF">UH38_17395</name>
</gene>
<keyword evidence="1" id="KW-0812">Transmembrane</keyword>
<evidence type="ECO:0000313" key="3">
    <source>
        <dbReference type="Proteomes" id="UP000032452"/>
    </source>
</evidence>
<dbReference type="Proteomes" id="UP000032452">
    <property type="component" value="Unassembled WGS sequence"/>
</dbReference>
<organism evidence="2 3">
    <name type="scientific">Aliterella atlantica CENA595</name>
    <dbReference type="NCBI Taxonomy" id="1618023"/>
    <lineage>
        <taxon>Bacteria</taxon>
        <taxon>Bacillati</taxon>
        <taxon>Cyanobacteriota</taxon>
        <taxon>Cyanophyceae</taxon>
        <taxon>Chroococcidiopsidales</taxon>
        <taxon>Aliterellaceae</taxon>
        <taxon>Aliterella</taxon>
    </lineage>
</organism>
<protein>
    <submittedName>
        <fullName evidence="2">Membrane protein</fullName>
    </submittedName>
</protein>
<feature type="transmembrane region" description="Helical" evidence="1">
    <location>
        <begin position="37"/>
        <end position="55"/>
    </location>
</feature>
<keyword evidence="1" id="KW-1133">Transmembrane helix</keyword>
<evidence type="ECO:0000256" key="1">
    <source>
        <dbReference type="SAM" id="Phobius"/>
    </source>
</evidence>
<accession>A0A0D8ZPV1</accession>
<dbReference type="OrthoDB" id="516102at2"/>
<keyword evidence="3" id="KW-1185">Reference proteome</keyword>
<dbReference type="AlphaFoldDB" id="A0A0D8ZPV1"/>
<comment type="caution">
    <text evidence="2">The sequence shown here is derived from an EMBL/GenBank/DDBJ whole genome shotgun (WGS) entry which is preliminary data.</text>
</comment>
<sequence>MHFNFVDLLIAWLVSASSLLIVTKLPTGVEIDSPVKAYTSAAVLGIVAAIVNPILKTLFFIPNLLTFGLLSGLVTFIIAAIAFGIAAALVSGFRLRQGVWSAIIGALALSIVSNLIYGFVAA</sequence>
<dbReference type="PANTHER" id="PTHR37309">
    <property type="entry name" value="SLR0284 PROTEIN"/>
    <property type="match status" value="1"/>
</dbReference>